<accession>A0A165TGG2</accession>
<dbReference type="GO" id="GO:0000164">
    <property type="term" value="C:protein phosphatase type 1 complex"/>
    <property type="evidence" value="ECO:0007669"/>
    <property type="project" value="TreeGrafter"/>
</dbReference>
<feature type="region of interest" description="Disordered" evidence="1">
    <location>
        <begin position="77"/>
        <end position="315"/>
    </location>
</feature>
<feature type="compositionally biased region" description="Polar residues" evidence="1">
    <location>
        <begin position="98"/>
        <end position="115"/>
    </location>
</feature>
<keyword evidence="4" id="KW-1185">Reference proteome</keyword>
<gene>
    <name evidence="3" type="ORF">DAEQUDRAFT_468729</name>
</gene>
<feature type="region of interest" description="Disordered" evidence="1">
    <location>
        <begin position="1"/>
        <end position="65"/>
    </location>
</feature>
<dbReference type="STRING" id="1314783.A0A165TGG2"/>
<evidence type="ECO:0000313" key="3">
    <source>
        <dbReference type="EMBL" id="KZT73403.1"/>
    </source>
</evidence>
<dbReference type="Pfam" id="PF03370">
    <property type="entry name" value="CBM_21"/>
    <property type="match status" value="1"/>
</dbReference>
<name>A0A165TGG2_9APHY</name>
<organism evidence="3 4">
    <name type="scientific">Daedalea quercina L-15889</name>
    <dbReference type="NCBI Taxonomy" id="1314783"/>
    <lineage>
        <taxon>Eukaryota</taxon>
        <taxon>Fungi</taxon>
        <taxon>Dikarya</taxon>
        <taxon>Basidiomycota</taxon>
        <taxon>Agaricomycotina</taxon>
        <taxon>Agaricomycetes</taxon>
        <taxon>Polyporales</taxon>
        <taxon>Fomitopsis</taxon>
    </lineage>
</organism>
<dbReference type="PANTHER" id="PTHR12307:SF36">
    <property type="entry name" value="GLYCOGEN-BINDING SUBUNIT 76A"/>
    <property type="match status" value="1"/>
</dbReference>
<dbReference type="GO" id="GO:2001069">
    <property type="term" value="F:glycogen binding"/>
    <property type="evidence" value="ECO:0007669"/>
    <property type="project" value="TreeGrafter"/>
</dbReference>
<evidence type="ECO:0000259" key="2">
    <source>
        <dbReference type="PROSITE" id="PS51159"/>
    </source>
</evidence>
<dbReference type="InterPro" id="IPR050782">
    <property type="entry name" value="PP1_regulatory_subunit_3"/>
</dbReference>
<dbReference type="GO" id="GO:0005979">
    <property type="term" value="P:regulation of glycogen biosynthetic process"/>
    <property type="evidence" value="ECO:0007669"/>
    <property type="project" value="TreeGrafter"/>
</dbReference>
<dbReference type="Proteomes" id="UP000076727">
    <property type="component" value="Unassembled WGS sequence"/>
</dbReference>
<dbReference type="GO" id="GO:0008157">
    <property type="term" value="F:protein phosphatase 1 binding"/>
    <property type="evidence" value="ECO:0007669"/>
    <property type="project" value="TreeGrafter"/>
</dbReference>
<dbReference type="OrthoDB" id="1881at2759"/>
<dbReference type="AlphaFoldDB" id="A0A165TGG2"/>
<evidence type="ECO:0000313" key="4">
    <source>
        <dbReference type="Proteomes" id="UP000076727"/>
    </source>
</evidence>
<feature type="compositionally biased region" description="Polar residues" evidence="1">
    <location>
        <begin position="492"/>
        <end position="502"/>
    </location>
</feature>
<dbReference type="InterPro" id="IPR005036">
    <property type="entry name" value="CBM21_dom"/>
</dbReference>
<evidence type="ECO:0000256" key="1">
    <source>
        <dbReference type="SAM" id="MobiDB-lite"/>
    </source>
</evidence>
<protein>
    <submittedName>
        <fullName evidence="3">Carbohydrate-binding module family 21 protein</fullName>
    </submittedName>
</protein>
<dbReference type="PANTHER" id="PTHR12307">
    <property type="entry name" value="PROTEIN PHOSPHATASE 1 REGULATORY SUBUNIT"/>
    <property type="match status" value="1"/>
</dbReference>
<feature type="region of interest" description="Disordered" evidence="1">
    <location>
        <begin position="492"/>
        <end position="561"/>
    </location>
</feature>
<proteinExistence type="predicted"/>
<dbReference type="Gene3D" id="2.60.40.2440">
    <property type="entry name" value="Carbohydrate binding type-21 domain"/>
    <property type="match status" value="1"/>
</dbReference>
<feature type="region of interest" description="Disordered" evidence="1">
    <location>
        <begin position="643"/>
        <end position="705"/>
    </location>
</feature>
<feature type="compositionally biased region" description="Low complexity" evidence="1">
    <location>
        <begin position="721"/>
        <end position="738"/>
    </location>
</feature>
<feature type="compositionally biased region" description="Low complexity" evidence="1">
    <location>
        <begin position="652"/>
        <end position="676"/>
    </location>
</feature>
<feature type="compositionally biased region" description="Low complexity" evidence="1">
    <location>
        <begin position="148"/>
        <end position="211"/>
    </location>
</feature>
<dbReference type="EMBL" id="KV429037">
    <property type="protein sequence ID" value="KZT73403.1"/>
    <property type="molecule type" value="Genomic_DNA"/>
</dbReference>
<feature type="compositionally biased region" description="Polar residues" evidence="1">
    <location>
        <begin position="689"/>
        <end position="705"/>
    </location>
</feature>
<feature type="domain" description="CBM21" evidence="2">
    <location>
        <begin position="315"/>
        <end position="456"/>
    </location>
</feature>
<feature type="compositionally biased region" description="Low complexity" evidence="1">
    <location>
        <begin position="18"/>
        <end position="29"/>
    </location>
</feature>
<feature type="region of interest" description="Disordered" evidence="1">
    <location>
        <begin position="605"/>
        <end position="628"/>
    </location>
</feature>
<reference evidence="3 4" key="1">
    <citation type="journal article" date="2016" name="Mol. Biol. Evol.">
        <title>Comparative Genomics of Early-Diverging Mushroom-Forming Fungi Provides Insights into the Origins of Lignocellulose Decay Capabilities.</title>
        <authorList>
            <person name="Nagy L.G."/>
            <person name="Riley R."/>
            <person name="Tritt A."/>
            <person name="Adam C."/>
            <person name="Daum C."/>
            <person name="Floudas D."/>
            <person name="Sun H."/>
            <person name="Yadav J.S."/>
            <person name="Pangilinan J."/>
            <person name="Larsson K.H."/>
            <person name="Matsuura K."/>
            <person name="Barry K."/>
            <person name="Labutti K."/>
            <person name="Kuo R."/>
            <person name="Ohm R.A."/>
            <person name="Bhattacharya S.S."/>
            <person name="Shirouzu T."/>
            <person name="Yoshinaga Y."/>
            <person name="Martin F.M."/>
            <person name="Grigoriev I.V."/>
            <person name="Hibbett D.S."/>
        </authorList>
    </citation>
    <scope>NUCLEOTIDE SEQUENCE [LARGE SCALE GENOMIC DNA]</scope>
    <source>
        <strain evidence="3 4">L-15889</strain>
    </source>
</reference>
<dbReference type="PROSITE" id="PS51159">
    <property type="entry name" value="CBM21"/>
    <property type="match status" value="1"/>
</dbReference>
<feature type="region of interest" description="Disordered" evidence="1">
    <location>
        <begin position="717"/>
        <end position="752"/>
    </location>
</feature>
<dbReference type="InterPro" id="IPR038175">
    <property type="entry name" value="CBM21_dom_sf"/>
</dbReference>
<sequence length="833" mass="86214">MPYAVPADHPAQVQGAPSTTATTTSMTATNGPASPRLAGHRRTRSSGNFSDERGPGAFVSLGALPRSHKRAVFHIDIHNDNDNDDDGDDDNAGRTPSAHPTRSYASPLSPTNSLRLSMHTGKFSPSVEPPSRIEIPSTARVDSLAPGSVPFPTSSPASPSDPNSPFIPTPTLARSQSSSASSLPRTPSTPIILSNGKPLKPSLKSSSSSPNIAGLPRTTKHLRAQSAPSTPAGPKNVHFAEKDSGLETVRVFSRSGKPASLSKPPGEETETETEAESSSMGPNSFPFPSLASNDSPLHEIDTNPSRTSAVPAPDPDPYANVHLETLTLPRTRPPALRGTVLVRNLHFEKRVAVRFTLDDWQTTSEVTCRHVVSLPSLPPPFPHEHRTVGDLAAGIASGQGKADEQKLTWDRFSFTIRLEDYEHKLADRTLYLVTRYSPGSGGEWWDNNRGQNYKISFRRAPAGHALNMSSMGFGSIGSGSFGTAIAQQRTFSAPTTLRSTPMTGAPQRAADAESIPRARARVHAPELARSSSNPLPSSPGFEEPTSAPAKMEQGKDSPTSPVQEFIARRLSLSNYVAPGTASMVTPPMTPPGSVRARSASLPVDAGMHADVPGSSAGEEDKQDGEGVDEANVDVEEHAALPAPSLSIIGGQPATTVSPAPAPPSASTSSKPSSLAPLDVRLGTSDVGVENNNNGTQLLSPPSSPAITMSPLALSLSGLNVGPSSGSNQSSGSSTPTNTAARPSGFSNPAPTSPLDSSYAALIRQWCFTGSPSGSPTHSANTTPSAAGFGVSGGGFGRGYGGGGGGGFPGFAVGGMADAGMVGAQLAVHPGTPL</sequence>